<dbReference type="KEGG" id="vg:41701792"/>
<dbReference type="RefSeq" id="YP_009551742.1">
    <property type="nucleotide sequence ID" value="NC_040536.1"/>
</dbReference>
<organism evidence="2">
    <name type="scientific">Esparto virus</name>
    <dbReference type="NCBI Taxonomy" id="2072209"/>
    <lineage>
        <taxon>Viruses</taxon>
        <taxon>Viruses incertae sedis</taxon>
        <taxon>Naldaviricetes</taxon>
        <taxon>Lefavirales</taxon>
        <taxon>Nudiviridae</taxon>
        <taxon>Alphanudivirus</taxon>
        <taxon>Alphanudivirus tertidromelanogasteris</taxon>
    </lineage>
</organism>
<dbReference type="Proteomes" id="UP000290737">
    <property type="component" value="Genome"/>
</dbReference>
<keyword evidence="1" id="KW-0472">Membrane</keyword>
<sequence length="305" mass="34754">MTLTIASLFNIIITILIFVGIIYTIIIPWPAKLICRYYSPDIVYEKNENANVTSKYTLYTSTGSKHDKLVIVFPGGAGLFSELNNVYGLMNTLNTHLGSDYDILTFSYPTRFKSTIQQSMLAINTILLEFIHYTEIHAIGISFGCLLAGAFYQKEAHLRISSMMSVPQIGMKFNSFVGICGIYDTRFNSSIITWLFRTYIMHKTNALKYYSCYNMNIPKYIVSAKSDFLVAHAVKFIKSEQSEYQIYDTRLLPHAFPQFLNLNEARETLDKISTFIKKITKSLETSTTPSLITQTHLDSSLNMNM</sequence>
<dbReference type="InterPro" id="IPR029058">
    <property type="entry name" value="AB_hydrolase_fold"/>
</dbReference>
<accession>A0A2I7G2Y4</accession>
<dbReference type="Gene3D" id="3.40.50.1820">
    <property type="entry name" value="alpha/beta hydrolase"/>
    <property type="match status" value="1"/>
</dbReference>
<keyword evidence="3" id="KW-1185">Reference proteome</keyword>
<name>A0A2I7G2Y4_9VIRU</name>
<reference evidence="2" key="1">
    <citation type="journal article" date="2021" name="Virus">
        <title>The discovery, distribution and diversity of DNA viruses associated with Drosophila melanogaster in Europe.</title>
        <authorList>
            <person name="Wallace M.A."/>
            <person name="Coffman K.A."/>
            <person name="Gilbert C."/>
            <person name="Ravindran S."/>
            <person name="Albery G.F."/>
            <person name="Abbott J."/>
            <person name="Argyridou E."/>
            <person name="Bellosta P."/>
            <person name="Betancourt A.J."/>
            <person name="Colinet H."/>
            <person name="Eric K."/>
            <person name="Glaser-Schmitt A."/>
            <person name="Grath S."/>
            <person name="Jelic M."/>
            <person name="Kankare M."/>
            <person name="Kozeretska I."/>
            <person name="Loeschcke V."/>
            <person name="Montchamp-Moreau C."/>
            <person name="Ometto L."/>
            <person name="Onder B.S."/>
            <person name="Orengo D.J."/>
            <person name="Parsch J."/>
            <person name="Pascual M."/>
            <person name="Patenkovic A."/>
            <person name="Puerma E."/>
            <person name="Ritchie M.G."/>
            <person name="Rota-Stabelli O."/>
            <person name="Schou M.F."/>
            <person name="Serga S.V."/>
            <person name="Stamenkovic-Radak M."/>
            <person name="Tanaskovic M."/>
            <person name="Veselinovic M.S."/>
            <person name="Vieira J."/>
            <person name="Vieira C.P."/>
            <person name="Kapun M."/>
            <person name="Flatt T."/>
            <person name="Gonzalez J."/>
            <person name="Staubach F."/>
            <person name="Obbard D.J."/>
        </authorList>
    </citation>
    <scope>NUCLEOTIDE SEQUENCE</scope>
    <source>
        <strain evidence="2">SRR3939042_Esparto_2012</strain>
    </source>
</reference>
<dbReference type="GeneID" id="41701792"/>
<evidence type="ECO:0000256" key="1">
    <source>
        <dbReference type="SAM" id="Phobius"/>
    </source>
</evidence>
<evidence type="ECO:0000313" key="2">
    <source>
        <dbReference type="EMBL" id="AUQ43991.1"/>
    </source>
</evidence>
<dbReference type="OrthoDB" id="13623at10239"/>
<proteinExistence type="predicted"/>
<feature type="transmembrane region" description="Helical" evidence="1">
    <location>
        <begin position="7"/>
        <end position="29"/>
    </location>
</feature>
<dbReference type="EMBL" id="KY608910">
    <property type="protein sequence ID" value="AUQ43991.1"/>
    <property type="molecule type" value="Genomic_DNA"/>
</dbReference>
<dbReference type="SUPFAM" id="SSF53474">
    <property type="entry name" value="alpha/beta-Hydrolases"/>
    <property type="match status" value="1"/>
</dbReference>
<protein>
    <submittedName>
        <fullName evidence="2">Putative gp19-like protein</fullName>
    </submittedName>
</protein>
<keyword evidence="1" id="KW-0812">Transmembrane</keyword>
<evidence type="ECO:0000313" key="3">
    <source>
        <dbReference type="Proteomes" id="UP000290737"/>
    </source>
</evidence>
<keyword evidence="1" id="KW-1133">Transmembrane helix</keyword>